<evidence type="ECO:0000259" key="3">
    <source>
        <dbReference type="PROSITE" id="PS50975"/>
    </source>
</evidence>
<dbReference type="Gene3D" id="3.40.50.20">
    <property type="match status" value="1"/>
</dbReference>
<feature type="compositionally biased region" description="Pro residues" evidence="2">
    <location>
        <begin position="632"/>
        <end position="644"/>
    </location>
</feature>
<keyword evidence="1" id="KW-0547">Nucleotide-binding</keyword>
<feature type="compositionally biased region" description="Polar residues" evidence="2">
    <location>
        <begin position="647"/>
        <end position="698"/>
    </location>
</feature>
<keyword evidence="5" id="KW-1185">Reference proteome</keyword>
<evidence type="ECO:0000256" key="2">
    <source>
        <dbReference type="SAM" id="MobiDB-lite"/>
    </source>
</evidence>
<dbReference type="PANTHER" id="PTHR48066:SF1">
    <property type="entry name" value="CARNOSINE SYNTHASE 1"/>
    <property type="match status" value="1"/>
</dbReference>
<evidence type="ECO:0000313" key="5">
    <source>
        <dbReference type="Proteomes" id="UP001369086"/>
    </source>
</evidence>
<feature type="region of interest" description="Disordered" evidence="2">
    <location>
        <begin position="1"/>
        <end position="26"/>
    </location>
</feature>
<feature type="compositionally biased region" description="Basic and acidic residues" evidence="2">
    <location>
        <begin position="705"/>
        <end position="717"/>
    </location>
</feature>
<dbReference type="Proteomes" id="UP001369086">
    <property type="component" value="Unassembled WGS sequence"/>
</dbReference>
<accession>A0ABR0Y813</accession>
<comment type="caution">
    <text evidence="4">The sequence shown here is derived from an EMBL/GenBank/DDBJ whole genome shotgun (WGS) entry which is preliminary data.</text>
</comment>
<keyword evidence="1" id="KW-0067">ATP-binding</keyword>
<gene>
    <name evidence="4" type="ORF">HHUSO_G33293</name>
</gene>
<name>A0ABR0Y813_HUSHU</name>
<reference evidence="4 5" key="1">
    <citation type="submission" date="2021-05" db="EMBL/GenBank/DDBJ databases">
        <authorList>
            <person name="Zahm M."/>
            <person name="Klopp C."/>
            <person name="Cabau C."/>
            <person name="Kuhl H."/>
            <person name="Suciu R."/>
            <person name="Ciorpac M."/>
            <person name="Holostenco D."/>
            <person name="Gessner J."/>
            <person name="Wuertz S."/>
            <person name="Hohne C."/>
            <person name="Stock M."/>
            <person name="Gislard M."/>
            <person name="Lluch J."/>
            <person name="Milhes M."/>
            <person name="Lampietro C."/>
            <person name="Lopez Roques C."/>
            <person name="Donnadieu C."/>
            <person name="Du K."/>
            <person name="Schartl M."/>
            <person name="Guiguen Y."/>
        </authorList>
    </citation>
    <scope>NUCLEOTIDE SEQUENCE [LARGE SCALE GENOMIC DNA]</scope>
    <source>
        <strain evidence="4">Hh-F2</strain>
        <tissue evidence="4">Blood</tissue>
    </source>
</reference>
<dbReference type="PANTHER" id="PTHR48066">
    <property type="entry name" value="CARNOSINE SYNTHASE 1"/>
    <property type="match status" value="1"/>
</dbReference>
<protein>
    <submittedName>
        <fullName evidence="4">Carnosine synthase 1-like</fullName>
    </submittedName>
</protein>
<evidence type="ECO:0000313" key="4">
    <source>
        <dbReference type="EMBL" id="KAK6468560.1"/>
    </source>
</evidence>
<sequence>MSAVKRSLEPHPCEFSPFGKASPHPLIIPQPEPQEGVGEAERGRERVGQLYKLLQKTLREAGLPETQDRTREPARVSSNSDITICVLGSPLPYLSLLLEGGREAPGEVFLCLSPSWLSRSPSPLHPGLSSLFLHRGISFELGGRTSLEDFCPPRRVTYLLPVVGEEGQEVTREADCPMGSSPRLAELLGDTLLTRVLLERNRVRCPPTLGLMYRPPRSYQTEGTTVTAVSLTEREGQGELVQREVLKFLESLAMEPYSKVVLKPSGGRWSGSQRPVRFLEKQDCEAVRREVCSLLPLLEEGETVLLEAFCPTMTPVSPVLTQTWDAYRRVNVPRPDLSFRMCAVVTRSPEGLPLLNQLVCNVGRSDSPIRHGSSPLQSLETTLQDWGLSDPAQCSSIHSQVKSTAETCLRVAMEMEAGLSPEQRGGAAQTDMIGVDMLLSCSGQVVTSFCLGLKPSRCLESCGLFLSGGRALLHTPLNRSQRYIMEGRNLLIIGAGGVSKTFVWESARDFGLKIHLVESNPTHFAAGLVNTFIHLDLTDHRQDSENSSRICEALCERGIRPDGCLTFCEHCVVLAALVCERLGLRSSPAPAVRTAKQKSQTHLRLLEGAPEEPSLADFLRPSSLEPKTTSSPPCPPSSLEPTPPGCYSSSHLSSMIQSAEPSNGSSTTTTIADSPSASPSNKTISDIANNRVNLTKLSGNPVRDPSSEKATPVDRISDLFPDSPLPLPLPSRPIWTPSPHIYAVPCYHLESRADVEKAARLVSFPAVMKLEYGSGAVGAKRVNSVEECQAHFEKISSDLREETDYPGIGLGWGNAMTLMEYLSGTEHDVDLVLFDGQKVAAFISDNGPTRVPGFTETAATMPSYLRLDKRAQLVEAALRCCLGCGLTDGVFNVEMKMTPTGPRLIEINARMGGFYLRDWIRAVYGADILFAAFTVACGLRPRIPEASPPLCHLIGVMCIVSQHLCALRTTTSLEMLRLLHSRGVIRLNHFSDRLISSEYENIYCNVACQSQDRDAARLQLLSICQILGIDSPEYPVSYFLSDFK</sequence>
<dbReference type="InterPro" id="IPR011761">
    <property type="entry name" value="ATP-grasp"/>
</dbReference>
<organism evidence="4 5">
    <name type="scientific">Huso huso</name>
    <name type="common">Beluga</name>
    <name type="synonym">Acipenser huso</name>
    <dbReference type="NCBI Taxonomy" id="61971"/>
    <lineage>
        <taxon>Eukaryota</taxon>
        <taxon>Metazoa</taxon>
        <taxon>Chordata</taxon>
        <taxon>Craniata</taxon>
        <taxon>Vertebrata</taxon>
        <taxon>Euteleostomi</taxon>
        <taxon>Actinopterygii</taxon>
        <taxon>Chondrostei</taxon>
        <taxon>Acipenseriformes</taxon>
        <taxon>Acipenseridae</taxon>
        <taxon>Huso</taxon>
    </lineage>
</organism>
<dbReference type="InterPro" id="IPR031046">
    <property type="entry name" value="CARNS1"/>
</dbReference>
<dbReference type="PROSITE" id="PS50975">
    <property type="entry name" value="ATP_GRASP"/>
    <property type="match status" value="1"/>
</dbReference>
<evidence type="ECO:0000256" key="1">
    <source>
        <dbReference type="PROSITE-ProRule" id="PRU00409"/>
    </source>
</evidence>
<dbReference type="SUPFAM" id="SSF56059">
    <property type="entry name" value="Glutathione synthetase ATP-binding domain-like"/>
    <property type="match status" value="1"/>
</dbReference>
<proteinExistence type="predicted"/>
<dbReference type="EMBL" id="JAHFZB010000043">
    <property type="protein sequence ID" value="KAK6468560.1"/>
    <property type="molecule type" value="Genomic_DNA"/>
</dbReference>
<feature type="domain" description="ATP-grasp" evidence="3">
    <location>
        <begin position="733"/>
        <end position="937"/>
    </location>
</feature>
<dbReference type="Gene3D" id="3.30.470.20">
    <property type="entry name" value="ATP-grasp fold, B domain"/>
    <property type="match status" value="1"/>
</dbReference>
<feature type="region of interest" description="Disordered" evidence="2">
    <location>
        <begin position="606"/>
        <end position="722"/>
    </location>
</feature>
<dbReference type="Pfam" id="PF15632">
    <property type="entry name" value="ATPgrasp_Ter"/>
    <property type="match status" value="1"/>
</dbReference>
<feature type="compositionally biased region" description="Basic and acidic residues" evidence="2">
    <location>
        <begin position="1"/>
        <end position="12"/>
    </location>
</feature>